<protein>
    <recommendedName>
        <fullName evidence="3">TFIIB-type zinc ribbon-containing protein</fullName>
    </recommendedName>
</protein>
<keyword evidence="2" id="KW-1185">Reference proteome</keyword>
<evidence type="ECO:0008006" key="3">
    <source>
        <dbReference type="Google" id="ProtNLM"/>
    </source>
</evidence>
<reference evidence="1 2" key="1">
    <citation type="journal article" date="2018" name="Int. J. Syst. Evol. Microbiol.">
        <title>Glycomyces paridis sp. nov., isolated from the medicinal plant Paris polyphylla.</title>
        <authorList>
            <person name="Fang X.M."/>
            <person name="Bai J.L."/>
            <person name="Su J."/>
            <person name="Zhao L.L."/>
            <person name="Liu H.Y."/>
            <person name="Ma B.P."/>
            <person name="Zhang Y.Q."/>
            <person name="Yu L.Y."/>
        </authorList>
    </citation>
    <scope>NUCLEOTIDE SEQUENCE [LARGE SCALE GENOMIC DNA]</scope>
    <source>
        <strain evidence="1 2">CPCC 204357</strain>
    </source>
</reference>
<organism evidence="1 2">
    <name type="scientific">Glycomyces paridis</name>
    <dbReference type="NCBI Taxonomy" id="2126555"/>
    <lineage>
        <taxon>Bacteria</taxon>
        <taxon>Bacillati</taxon>
        <taxon>Actinomycetota</taxon>
        <taxon>Actinomycetes</taxon>
        <taxon>Glycomycetales</taxon>
        <taxon>Glycomycetaceae</taxon>
        <taxon>Glycomyces</taxon>
    </lineage>
</organism>
<dbReference type="EMBL" id="STGX01000007">
    <property type="protein sequence ID" value="THV28747.1"/>
    <property type="molecule type" value="Genomic_DNA"/>
</dbReference>
<accession>A0A4S8PEF2</accession>
<dbReference type="OrthoDB" id="7189707at2"/>
<evidence type="ECO:0000313" key="1">
    <source>
        <dbReference type="EMBL" id="THV28747.1"/>
    </source>
</evidence>
<gene>
    <name evidence="1" type="ORF">E9998_11645</name>
</gene>
<dbReference type="Proteomes" id="UP000305792">
    <property type="component" value="Unassembled WGS sequence"/>
</dbReference>
<sequence length="184" mass="20973">MGRGLTRFVEADQPVKHLGGFDHALVHCPRCDGKAISRAGRLTCGSCAYTSELHRKPVKEAPFQSVMCPDCNRHIGRYREDPRLLRLRCRGCGWTKAPAAKPPWTAPKRTRRTGLWLETDFRGRTLWARNEQHLEFLERYVAAGVRETGPFNSTIASRLPAWIKSGKNRDDLLRALAKLRARLR</sequence>
<dbReference type="RefSeq" id="WP_136529854.1">
    <property type="nucleotide sequence ID" value="NZ_STGX01000007.1"/>
</dbReference>
<evidence type="ECO:0000313" key="2">
    <source>
        <dbReference type="Proteomes" id="UP000305792"/>
    </source>
</evidence>
<dbReference type="AlphaFoldDB" id="A0A4S8PEF2"/>
<proteinExistence type="predicted"/>
<name>A0A4S8PEF2_9ACTN</name>
<comment type="caution">
    <text evidence="1">The sequence shown here is derived from an EMBL/GenBank/DDBJ whole genome shotgun (WGS) entry which is preliminary data.</text>
</comment>